<keyword evidence="2" id="KW-0479">Metal-binding</keyword>
<dbReference type="GO" id="GO:0005506">
    <property type="term" value="F:iron ion binding"/>
    <property type="evidence" value="ECO:0007669"/>
    <property type="project" value="InterPro"/>
</dbReference>
<gene>
    <name evidence="3" type="ORF">CAPTEDRAFT_39114</name>
</gene>
<dbReference type="PRINTS" id="PR00385">
    <property type="entry name" value="P450"/>
</dbReference>
<evidence type="ECO:0008006" key="6">
    <source>
        <dbReference type="Google" id="ProtNLM"/>
    </source>
</evidence>
<evidence type="ECO:0000313" key="5">
    <source>
        <dbReference type="Proteomes" id="UP000014760"/>
    </source>
</evidence>
<dbReference type="InterPro" id="IPR036396">
    <property type="entry name" value="Cyt_P450_sf"/>
</dbReference>
<dbReference type="EnsemblMetazoa" id="CapteT39114">
    <property type="protein sequence ID" value="CapteP39114"/>
    <property type="gene ID" value="CapteG39114"/>
</dbReference>
<feature type="non-terminal residue" evidence="3">
    <location>
        <position position="1"/>
    </location>
</feature>
<organism evidence="3">
    <name type="scientific">Capitella teleta</name>
    <name type="common">Polychaete worm</name>
    <dbReference type="NCBI Taxonomy" id="283909"/>
    <lineage>
        <taxon>Eukaryota</taxon>
        <taxon>Metazoa</taxon>
        <taxon>Spiralia</taxon>
        <taxon>Lophotrochozoa</taxon>
        <taxon>Annelida</taxon>
        <taxon>Polychaeta</taxon>
        <taxon>Sedentaria</taxon>
        <taxon>Scolecida</taxon>
        <taxon>Capitellidae</taxon>
        <taxon>Capitella</taxon>
    </lineage>
</organism>
<proteinExistence type="inferred from homology"/>
<dbReference type="OrthoDB" id="1470350at2759"/>
<dbReference type="Gene3D" id="1.10.630.10">
    <property type="entry name" value="Cytochrome P450"/>
    <property type="match status" value="1"/>
</dbReference>
<evidence type="ECO:0000256" key="2">
    <source>
        <dbReference type="PIRSR" id="PIRSR602401-1"/>
    </source>
</evidence>
<protein>
    <recommendedName>
        <fullName evidence="6">Cytochrome P450</fullName>
    </recommendedName>
</protein>
<feature type="non-terminal residue" evidence="3">
    <location>
        <position position="144"/>
    </location>
</feature>
<evidence type="ECO:0000313" key="3">
    <source>
        <dbReference type="EMBL" id="ELU08763.1"/>
    </source>
</evidence>
<keyword evidence="5" id="KW-1185">Reference proteome</keyword>
<keyword evidence="2" id="KW-0408">Iron</keyword>
<dbReference type="PANTHER" id="PTHR24291:SF175">
    <property type="entry name" value="CYTOCHROME P450"/>
    <property type="match status" value="1"/>
</dbReference>
<dbReference type="GO" id="GO:0020037">
    <property type="term" value="F:heme binding"/>
    <property type="evidence" value="ECO:0007669"/>
    <property type="project" value="InterPro"/>
</dbReference>
<name>R7URJ4_CAPTE</name>
<dbReference type="InterPro" id="IPR001128">
    <property type="entry name" value="Cyt_P450"/>
</dbReference>
<dbReference type="GO" id="GO:0016705">
    <property type="term" value="F:oxidoreductase activity, acting on paired donors, with incorporation or reduction of molecular oxygen"/>
    <property type="evidence" value="ECO:0007669"/>
    <property type="project" value="InterPro"/>
</dbReference>
<comment type="similarity">
    <text evidence="1">Belongs to the cytochrome P450 family.</text>
</comment>
<keyword evidence="2" id="KW-0349">Heme</keyword>
<reference evidence="4" key="3">
    <citation type="submission" date="2015-06" db="UniProtKB">
        <authorList>
            <consortium name="EnsemblMetazoa"/>
        </authorList>
    </citation>
    <scope>IDENTIFICATION</scope>
</reference>
<dbReference type="STRING" id="283909.R7URJ4"/>
<evidence type="ECO:0000313" key="4">
    <source>
        <dbReference type="EnsemblMetazoa" id="CapteP39114"/>
    </source>
</evidence>
<feature type="binding site" description="axial binding residue" evidence="2">
    <location>
        <position position="134"/>
    </location>
    <ligand>
        <name>heme</name>
        <dbReference type="ChEBI" id="CHEBI:30413"/>
    </ligand>
    <ligandPart>
        <name>Fe</name>
        <dbReference type="ChEBI" id="CHEBI:18248"/>
    </ligandPart>
</feature>
<sequence>TTSTAMTWILWVLSNHPDVQQKCREEILEYFSDDSEITWDRLDALHYCTNVIKETLRMYPPVPLSLREAVKDDIFLEKYYIPKGTIILMLIGPMMRRPELFEDPDTFNPDRFDDPEVTRNLYSFMPFLIGPRMCLGHKFSMAEL</sequence>
<dbReference type="OMA" id="MIFAGNE"/>
<dbReference type="EMBL" id="AMQN01006618">
    <property type="status" value="NOT_ANNOTATED_CDS"/>
    <property type="molecule type" value="Genomic_DNA"/>
</dbReference>
<dbReference type="InterPro" id="IPR050196">
    <property type="entry name" value="Cytochrome_P450_Monoox"/>
</dbReference>
<dbReference type="EMBL" id="KB298780">
    <property type="protein sequence ID" value="ELU08763.1"/>
    <property type="molecule type" value="Genomic_DNA"/>
</dbReference>
<reference evidence="3 5" key="2">
    <citation type="journal article" date="2013" name="Nature">
        <title>Insights into bilaterian evolution from three spiralian genomes.</title>
        <authorList>
            <person name="Simakov O."/>
            <person name="Marletaz F."/>
            <person name="Cho S.J."/>
            <person name="Edsinger-Gonzales E."/>
            <person name="Havlak P."/>
            <person name="Hellsten U."/>
            <person name="Kuo D.H."/>
            <person name="Larsson T."/>
            <person name="Lv J."/>
            <person name="Arendt D."/>
            <person name="Savage R."/>
            <person name="Osoegawa K."/>
            <person name="de Jong P."/>
            <person name="Grimwood J."/>
            <person name="Chapman J.A."/>
            <person name="Shapiro H."/>
            <person name="Aerts A."/>
            <person name="Otillar R.P."/>
            <person name="Terry A.Y."/>
            <person name="Boore J.L."/>
            <person name="Grigoriev I.V."/>
            <person name="Lindberg D.R."/>
            <person name="Seaver E.C."/>
            <person name="Weisblat D.A."/>
            <person name="Putnam N.H."/>
            <person name="Rokhsar D.S."/>
        </authorList>
    </citation>
    <scope>NUCLEOTIDE SEQUENCE</scope>
    <source>
        <strain evidence="3 5">I ESC-2004</strain>
    </source>
</reference>
<evidence type="ECO:0000256" key="1">
    <source>
        <dbReference type="ARBA" id="ARBA00010617"/>
    </source>
</evidence>
<dbReference type="Proteomes" id="UP000014760">
    <property type="component" value="Unassembled WGS sequence"/>
</dbReference>
<dbReference type="AlphaFoldDB" id="R7URJ4"/>
<dbReference type="InterPro" id="IPR002401">
    <property type="entry name" value="Cyt_P450_E_grp-I"/>
</dbReference>
<accession>R7URJ4</accession>
<dbReference type="Pfam" id="PF00067">
    <property type="entry name" value="p450"/>
    <property type="match status" value="1"/>
</dbReference>
<comment type="cofactor">
    <cofactor evidence="2">
        <name>heme</name>
        <dbReference type="ChEBI" id="CHEBI:30413"/>
    </cofactor>
</comment>
<dbReference type="GO" id="GO:0004497">
    <property type="term" value="F:monooxygenase activity"/>
    <property type="evidence" value="ECO:0007669"/>
    <property type="project" value="InterPro"/>
</dbReference>
<dbReference type="HOGENOM" id="CLU_001570_5_7_1"/>
<dbReference type="SUPFAM" id="SSF48264">
    <property type="entry name" value="Cytochrome P450"/>
    <property type="match status" value="1"/>
</dbReference>
<dbReference type="PANTHER" id="PTHR24291">
    <property type="entry name" value="CYTOCHROME P450 FAMILY 4"/>
    <property type="match status" value="1"/>
</dbReference>
<reference evidence="5" key="1">
    <citation type="submission" date="2012-12" db="EMBL/GenBank/DDBJ databases">
        <authorList>
            <person name="Hellsten U."/>
            <person name="Grimwood J."/>
            <person name="Chapman J.A."/>
            <person name="Shapiro H."/>
            <person name="Aerts A."/>
            <person name="Otillar R.P."/>
            <person name="Terry A.Y."/>
            <person name="Boore J.L."/>
            <person name="Simakov O."/>
            <person name="Marletaz F."/>
            <person name="Cho S.-J."/>
            <person name="Edsinger-Gonzales E."/>
            <person name="Havlak P."/>
            <person name="Kuo D.-H."/>
            <person name="Larsson T."/>
            <person name="Lv J."/>
            <person name="Arendt D."/>
            <person name="Savage R."/>
            <person name="Osoegawa K."/>
            <person name="de Jong P."/>
            <person name="Lindberg D.R."/>
            <person name="Seaver E.C."/>
            <person name="Weisblat D.A."/>
            <person name="Putnam N.H."/>
            <person name="Grigoriev I.V."/>
            <person name="Rokhsar D.S."/>
        </authorList>
    </citation>
    <scope>NUCLEOTIDE SEQUENCE</scope>
    <source>
        <strain evidence="5">I ESC-2004</strain>
    </source>
</reference>
<dbReference type="PRINTS" id="PR00463">
    <property type="entry name" value="EP450I"/>
</dbReference>